<accession>X1D122</accession>
<name>X1D122_9ZZZZ</name>
<comment type="caution">
    <text evidence="1">The sequence shown here is derived from an EMBL/GenBank/DDBJ whole genome shotgun (WGS) entry which is preliminary data.</text>
</comment>
<dbReference type="EMBL" id="BART01038072">
    <property type="protein sequence ID" value="GAH13847.1"/>
    <property type="molecule type" value="Genomic_DNA"/>
</dbReference>
<dbReference type="SUPFAM" id="SSF52210">
    <property type="entry name" value="Succinyl-CoA synthetase domains"/>
    <property type="match status" value="1"/>
</dbReference>
<gene>
    <name evidence="1" type="ORF">S01H4_63352</name>
</gene>
<dbReference type="AlphaFoldDB" id="X1D122"/>
<feature type="non-terminal residue" evidence="1">
    <location>
        <position position="96"/>
    </location>
</feature>
<protein>
    <submittedName>
        <fullName evidence="1">Uncharacterized protein</fullName>
    </submittedName>
</protein>
<dbReference type="Gene3D" id="3.40.50.261">
    <property type="entry name" value="Succinyl-CoA synthetase domains"/>
    <property type="match status" value="1"/>
</dbReference>
<organism evidence="1">
    <name type="scientific">marine sediment metagenome</name>
    <dbReference type="NCBI Taxonomy" id="412755"/>
    <lineage>
        <taxon>unclassified sequences</taxon>
        <taxon>metagenomes</taxon>
        <taxon>ecological metagenomes</taxon>
    </lineage>
</organism>
<dbReference type="InterPro" id="IPR016102">
    <property type="entry name" value="Succinyl-CoA_synth-like"/>
</dbReference>
<reference evidence="1" key="1">
    <citation type="journal article" date="2014" name="Front. Microbiol.">
        <title>High frequency of phylogenetically diverse reductive dehalogenase-homologous genes in deep subseafloor sedimentary metagenomes.</title>
        <authorList>
            <person name="Kawai M."/>
            <person name="Futagami T."/>
            <person name="Toyoda A."/>
            <person name="Takaki Y."/>
            <person name="Nishi S."/>
            <person name="Hori S."/>
            <person name="Arai W."/>
            <person name="Tsubouchi T."/>
            <person name="Morono Y."/>
            <person name="Uchiyama I."/>
            <person name="Ito T."/>
            <person name="Fujiyama A."/>
            <person name="Inagaki F."/>
            <person name="Takami H."/>
        </authorList>
    </citation>
    <scope>NUCLEOTIDE SEQUENCE</scope>
    <source>
        <strain evidence="1">Expedition CK06-06</strain>
    </source>
</reference>
<sequence>MLSAALRQYQVIQPNSERELLTSLKVFDVLSHRKNPFGKNVITYGNVVIVSVSGGHGVIASDMLSTYGLSAIRLERQEKKDLKDLMNPSAREIASF</sequence>
<proteinExistence type="predicted"/>
<evidence type="ECO:0000313" key="1">
    <source>
        <dbReference type="EMBL" id="GAH13847.1"/>
    </source>
</evidence>